<gene>
    <name evidence="2" type="ORF">METESE_00380</name>
</gene>
<sequence>MIPSDDTTPSWVPPVEAWRPDGAPIPVDPYFEDPYNPDPYAKM</sequence>
<name>A0AA48KBH2_9BACT</name>
<feature type="region of interest" description="Disordered" evidence="1">
    <location>
        <begin position="1"/>
        <end position="31"/>
    </location>
</feature>
<feature type="compositionally biased region" description="Polar residues" evidence="1">
    <location>
        <begin position="1"/>
        <end position="10"/>
    </location>
</feature>
<dbReference type="AlphaFoldDB" id="A0AA48KBH2"/>
<proteinExistence type="predicted"/>
<keyword evidence="3" id="KW-1185">Reference proteome</keyword>
<evidence type="ECO:0000313" key="3">
    <source>
        <dbReference type="Proteomes" id="UP001228113"/>
    </source>
</evidence>
<evidence type="ECO:0000256" key="1">
    <source>
        <dbReference type="SAM" id="MobiDB-lite"/>
    </source>
</evidence>
<evidence type="ECO:0000313" key="2">
    <source>
        <dbReference type="EMBL" id="BDU75080.1"/>
    </source>
</evidence>
<protein>
    <submittedName>
        <fullName evidence="2">Uncharacterized protein</fullName>
    </submittedName>
</protein>
<organism evidence="2 3">
    <name type="scientific">Mesoterricola sediminis</name>
    <dbReference type="NCBI Taxonomy" id="2927980"/>
    <lineage>
        <taxon>Bacteria</taxon>
        <taxon>Pseudomonadati</taxon>
        <taxon>Acidobacteriota</taxon>
        <taxon>Holophagae</taxon>
        <taxon>Holophagales</taxon>
        <taxon>Holophagaceae</taxon>
        <taxon>Mesoterricola</taxon>
    </lineage>
</organism>
<reference evidence="2" key="1">
    <citation type="journal article" date="2023" name="Int. J. Syst. Evol. Microbiol.">
        <title>Mesoterricola silvestris gen. nov., sp. nov., Mesoterricola sediminis sp. nov., Geothrix oryzae sp. nov., Geothrix edaphica sp. nov., Geothrix rubra sp. nov., and Geothrix limicola sp. nov., six novel members of Acidobacteriota isolated from soils.</title>
        <authorList>
            <person name="Itoh H."/>
            <person name="Sugisawa Y."/>
            <person name="Mise K."/>
            <person name="Xu Z."/>
            <person name="Kuniyasu M."/>
            <person name="Ushijima N."/>
            <person name="Kawano K."/>
            <person name="Kobayashi E."/>
            <person name="Shiratori Y."/>
            <person name="Masuda Y."/>
            <person name="Senoo K."/>
        </authorList>
    </citation>
    <scope>NUCLEOTIDE SEQUENCE</scope>
    <source>
        <strain evidence="2">W786</strain>
    </source>
</reference>
<dbReference type="Proteomes" id="UP001228113">
    <property type="component" value="Chromosome"/>
</dbReference>
<dbReference type="RefSeq" id="WP_279342183.1">
    <property type="nucleotide sequence ID" value="NZ_AP027081.1"/>
</dbReference>
<dbReference type="EMBL" id="AP027081">
    <property type="protein sequence ID" value="BDU75080.1"/>
    <property type="molecule type" value="Genomic_DNA"/>
</dbReference>
<dbReference type="KEGG" id="msea:METESE_00380"/>
<accession>A0AA48KBH2</accession>